<reference evidence="1" key="2">
    <citation type="submission" date="2025-08" db="UniProtKB">
        <authorList>
            <consortium name="Ensembl"/>
        </authorList>
    </citation>
    <scope>IDENTIFICATION</scope>
</reference>
<evidence type="ECO:0000313" key="1">
    <source>
        <dbReference type="Ensembl" id="ENSOARP00020040578.1"/>
    </source>
</evidence>
<accession>A0AC11D6E0</accession>
<reference evidence="1" key="3">
    <citation type="submission" date="2025-09" db="UniProtKB">
        <authorList>
            <consortium name="Ensembl"/>
        </authorList>
    </citation>
    <scope>IDENTIFICATION</scope>
</reference>
<proteinExistence type="predicted"/>
<protein>
    <submittedName>
        <fullName evidence="1">Uncharacterized protein</fullName>
    </submittedName>
</protein>
<organism evidence="1">
    <name type="scientific">Ovis aries</name>
    <name type="common">Sheep</name>
    <dbReference type="NCBI Taxonomy" id="9940"/>
    <lineage>
        <taxon>Eukaryota</taxon>
        <taxon>Metazoa</taxon>
        <taxon>Chordata</taxon>
        <taxon>Craniata</taxon>
        <taxon>Vertebrata</taxon>
        <taxon>Euteleostomi</taxon>
        <taxon>Mammalia</taxon>
        <taxon>Eutheria</taxon>
        <taxon>Laurasiatheria</taxon>
        <taxon>Artiodactyla</taxon>
        <taxon>Ruminantia</taxon>
        <taxon>Pecora</taxon>
        <taxon>Bovidae</taxon>
        <taxon>Caprinae</taxon>
        <taxon>Ovis</taxon>
    </lineage>
</organism>
<reference evidence="1" key="1">
    <citation type="submission" date="2020-11" db="EMBL/GenBank/DDBJ databases">
        <authorList>
            <person name="Davenport K.M."/>
            <person name="Bickhart D.M."/>
            <person name="Smith T.P.L."/>
            <person name="Murdoch B.M."/>
            <person name="Rosen B.D."/>
        </authorList>
    </citation>
    <scope>NUCLEOTIDE SEQUENCE [LARGE SCALE GENOMIC DNA]</scope>
    <source>
        <strain evidence="1">OAR_USU_Benz2616</strain>
    </source>
</reference>
<name>A0AC11D6E0_SHEEP</name>
<sequence length="286" mass="30878">MALGGGVGRQGWGQEFLTPHPRLPRGSPSSSSEPAGPHGPPAGAPTPCGGSPGPPSILLRVEALGDECCKHPGALGPPHTPARRAPVMLAEVVKLFRPRLVVPTCSRGQKRSNWNVLNRNAFHKLGLSVSEEEIRKVVVNTPGAIRPILSAVRDEVEASEDSPGMAAHVATAAWPWPLLCWDTGSLPDDESKTSKCPAREPWRRLDPGLLQWLLEEKERALVVLQETVKVLQMKVARLEHLVNLKDQWIGALTQQGDQPPGRGTPGPEGPLPLSTRLRPRAHLELP</sequence>
<dbReference type="Ensembl" id="ENSOART00020060111.1">
    <property type="protein sequence ID" value="ENSOARP00020040578.1"/>
    <property type="gene ID" value="ENSOARG00020027065.1"/>
</dbReference>